<dbReference type="NCBIfam" id="TIGR01764">
    <property type="entry name" value="excise"/>
    <property type="match status" value="1"/>
</dbReference>
<evidence type="ECO:0000313" key="3">
    <source>
        <dbReference type="Proteomes" id="UP000182229"/>
    </source>
</evidence>
<dbReference type="AlphaFoldDB" id="A0A1L9B2M9"/>
<keyword evidence="3" id="KW-1185">Reference proteome</keyword>
<protein>
    <recommendedName>
        <fullName evidence="1">Helix-turn-helix domain-containing protein</fullName>
    </recommendedName>
</protein>
<dbReference type="InterPro" id="IPR041657">
    <property type="entry name" value="HTH_17"/>
</dbReference>
<dbReference type="STRING" id="83449.BON30_32650"/>
<dbReference type="GO" id="GO:0003677">
    <property type="term" value="F:DNA binding"/>
    <property type="evidence" value="ECO:0007669"/>
    <property type="project" value="InterPro"/>
</dbReference>
<dbReference type="RefSeq" id="WP_071902397.1">
    <property type="nucleotide sequence ID" value="NZ_MPIN01000010.1"/>
</dbReference>
<feature type="domain" description="Helix-turn-helix" evidence="1">
    <location>
        <begin position="87"/>
        <end position="135"/>
    </location>
</feature>
<dbReference type="Pfam" id="PF12728">
    <property type="entry name" value="HTH_17"/>
    <property type="match status" value="1"/>
</dbReference>
<evidence type="ECO:0000259" key="1">
    <source>
        <dbReference type="Pfam" id="PF12728"/>
    </source>
</evidence>
<proteinExistence type="predicted"/>
<dbReference type="Proteomes" id="UP000182229">
    <property type="component" value="Unassembled WGS sequence"/>
</dbReference>
<comment type="caution">
    <text evidence="2">The sequence shown here is derived from an EMBL/GenBank/DDBJ whole genome shotgun (WGS) entry which is preliminary data.</text>
</comment>
<dbReference type="InterPro" id="IPR010093">
    <property type="entry name" value="SinI_DNA-bd"/>
</dbReference>
<name>A0A1L9B2M9_9BACT</name>
<dbReference type="SUPFAM" id="SSF46955">
    <property type="entry name" value="Putative DNA-binding domain"/>
    <property type="match status" value="1"/>
</dbReference>
<reference evidence="3" key="1">
    <citation type="submission" date="2016-11" db="EMBL/GenBank/DDBJ databases">
        <authorList>
            <person name="Shukria A."/>
            <person name="Stevens D.C."/>
        </authorList>
    </citation>
    <scope>NUCLEOTIDE SEQUENCE [LARGE SCALE GENOMIC DNA]</scope>
    <source>
        <strain evidence="3">Cbfe23</strain>
    </source>
</reference>
<gene>
    <name evidence="2" type="ORF">BON30_32650</name>
</gene>
<dbReference type="EMBL" id="MPIN01000010">
    <property type="protein sequence ID" value="OJH36509.1"/>
    <property type="molecule type" value="Genomic_DNA"/>
</dbReference>
<sequence>METALDLMDVVPPSEAEAQEAARAARLLSPLLKASKRGASHVTLRPEDPRVKEAVSVPRGALVLLVRVLEQMARGNAVTLVPIHAELTTQEAANLLNVSRPYLIGLLDQGKIPFHKTGTHRRIRFEDLLAFKREQERRQEQVLKELAAEAQELDLGY</sequence>
<evidence type="ECO:0000313" key="2">
    <source>
        <dbReference type="EMBL" id="OJH36509.1"/>
    </source>
</evidence>
<dbReference type="InterPro" id="IPR009061">
    <property type="entry name" value="DNA-bd_dom_put_sf"/>
</dbReference>
<organism evidence="2 3">
    <name type="scientific">Cystobacter ferrugineus</name>
    <dbReference type="NCBI Taxonomy" id="83449"/>
    <lineage>
        <taxon>Bacteria</taxon>
        <taxon>Pseudomonadati</taxon>
        <taxon>Myxococcota</taxon>
        <taxon>Myxococcia</taxon>
        <taxon>Myxococcales</taxon>
        <taxon>Cystobacterineae</taxon>
        <taxon>Archangiaceae</taxon>
        <taxon>Cystobacter</taxon>
    </lineage>
</organism>
<accession>A0A1L9B2M9</accession>
<reference evidence="2 3" key="2">
    <citation type="submission" date="2016-12" db="EMBL/GenBank/DDBJ databases">
        <title>Draft Genome Sequence of Cystobacter ferrugineus Strain Cbfe23.</title>
        <authorList>
            <person name="Akbar S."/>
            <person name="Dowd S.E."/>
            <person name="Stevens D.C."/>
        </authorList>
    </citation>
    <scope>NUCLEOTIDE SEQUENCE [LARGE SCALE GENOMIC DNA]</scope>
    <source>
        <strain evidence="2 3">Cbfe23</strain>
    </source>
</reference>